<protein>
    <submittedName>
        <fullName evidence="3">Maleylpyruvate isomerase family mycothiol-dependent enzyme</fullName>
    </submittedName>
</protein>
<evidence type="ECO:0000259" key="2">
    <source>
        <dbReference type="Pfam" id="PF11716"/>
    </source>
</evidence>
<evidence type="ECO:0000313" key="4">
    <source>
        <dbReference type="Proteomes" id="UP000308705"/>
    </source>
</evidence>
<dbReference type="GO" id="GO:0005886">
    <property type="term" value="C:plasma membrane"/>
    <property type="evidence" value="ECO:0007669"/>
    <property type="project" value="TreeGrafter"/>
</dbReference>
<dbReference type="AlphaFoldDB" id="A0A4U3LXG6"/>
<feature type="domain" description="MDMPI C-terminal" evidence="1">
    <location>
        <begin position="145"/>
        <end position="237"/>
    </location>
</feature>
<name>A0A4U3LXG6_9ACTN</name>
<organism evidence="3 4">
    <name type="scientific">Herbidospora galbida</name>
    <dbReference type="NCBI Taxonomy" id="2575442"/>
    <lineage>
        <taxon>Bacteria</taxon>
        <taxon>Bacillati</taxon>
        <taxon>Actinomycetota</taxon>
        <taxon>Actinomycetes</taxon>
        <taxon>Streptosporangiales</taxon>
        <taxon>Streptosporangiaceae</taxon>
        <taxon>Herbidospora</taxon>
    </lineage>
</organism>
<evidence type="ECO:0000313" key="3">
    <source>
        <dbReference type="EMBL" id="TKK80955.1"/>
    </source>
</evidence>
<keyword evidence="4" id="KW-1185">Reference proteome</keyword>
<gene>
    <name evidence="3" type="ORF">FDA94_34710</name>
</gene>
<comment type="caution">
    <text evidence="3">The sequence shown here is derived from an EMBL/GenBank/DDBJ whole genome shotgun (WGS) entry which is preliminary data.</text>
</comment>
<dbReference type="GO" id="GO:0016853">
    <property type="term" value="F:isomerase activity"/>
    <property type="evidence" value="ECO:0007669"/>
    <property type="project" value="UniProtKB-KW"/>
</dbReference>
<dbReference type="InterPro" id="IPR010872">
    <property type="entry name" value="MDMPI_C-term_domain"/>
</dbReference>
<dbReference type="RefSeq" id="WP_137251288.1">
    <property type="nucleotide sequence ID" value="NZ_SZQA01000051.1"/>
</dbReference>
<dbReference type="Pfam" id="PF11716">
    <property type="entry name" value="MDMPI_N"/>
    <property type="match status" value="1"/>
</dbReference>
<dbReference type="InterPro" id="IPR024344">
    <property type="entry name" value="MDMPI_metal-binding"/>
</dbReference>
<dbReference type="PANTHER" id="PTHR40758:SF1">
    <property type="entry name" value="CONSERVED PROTEIN"/>
    <property type="match status" value="1"/>
</dbReference>
<dbReference type="EMBL" id="SZQA01000051">
    <property type="protein sequence ID" value="TKK80955.1"/>
    <property type="molecule type" value="Genomic_DNA"/>
</dbReference>
<keyword evidence="3" id="KW-0670">Pyruvate</keyword>
<dbReference type="Gene3D" id="1.20.120.450">
    <property type="entry name" value="dinb family like domain"/>
    <property type="match status" value="1"/>
</dbReference>
<dbReference type="InterPro" id="IPR034660">
    <property type="entry name" value="DinB/YfiT-like"/>
</dbReference>
<dbReference type="Pfam" id="PF07398">
    <property type="entry name" value="MDMPI_C"/>
    <property type="match status" value="1"/>
</dbReference>
<sequence>MDRLEYADAVAAQITRMADAIRGHDLARPVPTCPGWSLRDLVEHTGSTHRRAAVVAGEARQERLDRASIDLGLPSDDAGYADWFAAGAEPLRKGLLAHDPSTVVWTWSGPRPVVWWARRQLCENAVHGADAAIALGHTPQIDEAVAADGVSELLDNLPYADWKPRDLTGDGERLSWQSDTGVGFLVTLYPDGYTYEPSAMPGEVTVRTSTAADILLLMWGRRGYGDYSVEGDAALLKRWADNSTM</sequence>
<proteinExistence type="predicted"/>
<dbReference type="PANTHER" id="PTHR40758">
    <property type="entry name" value="CONSERVED PROTEIN"/>
    <property type="match status" value="1"/>
</dbReference>
<feature type="domain" description="Mycothiol-dependent maleylpyruvate isomerase metal-binding" evidence="2">
    <location>
        <begin position="9"/>
        <end position="132"/>
    </location>
</feature>
<evidence type="ECO:0000259" key="1">
    <source>
        <dbReference type="Pfam" id="PF07398"/>
    </source>
</evidence>
<reference evidence="3 4" key="1">
    <citation type="submission" date="2019-04" db="EMBL/GenBank/DDBJ databases">
        <title>Herbidospora sp. NEAU-GS14.nov., a novel actinomycete isolated from soil.</title>
        <authorList>
            <person name="Han L."/>
        </authorList>
    </citation>
    <scope>NUCLEOTIDE SEQUENCE [LARGE SCALE GENOMIC DNA]</scope>
    <source>
        <strain evidence="3 4">NEAU-GS14</strain>
    </source>
</reference>
<dbReference type="InterPro" id="IPR017517">
    <property type="entry name" value="Maleyloyr_isom"/>
</dbReference>
<dbReference type="SUPFAM" id="SSF109854">
    <property type="entry name" value="DinB/YfiT-like putative metalloenzymes"/>
    <property type="match status" value="1"/>
</dbReference>
<accession>A0A4U3LXG6</accession>
<dbReference type="Proteomes" id="UP000308705">
    <property type="component" value="Unassembled WGS sequence"/>
</dbReference>
<dbReference type="OrthoDB" id="3671213at2"/>
<dbReference type="GO" id="GO:0046872">
    <property type="term" value="F:metal ion binding"/>
    <property type="evidence" value="ECO:0007669"/>
    <property type="project" value="InterPro"/>
</dbReference>
<dbReference type="NCBIfam" id="TIGR03083">
    <property type="entry name" value="maleylpyruvate isomerase family mycothiol-dependent enzyme"/>
    <property type="match status" value="1"/>
</dbReference>
<keyword evidence="3" id="KW-0413">Isomerase</keyword>